<sequence length="413" mass="43995">MKSSSKMLQTTALLAMVGLLAAGCGTAGTKPDAAAAAAQNKPVKVAAVAKQSMGSPREQVADVAAVNQVDLIPKAGGQVVEVLKKKGEPVQQGEVIFRIDSKDAIRAKEKSDVALQSAEASLRKSQEDLVNNRVDLQNSVAKAQQQLDTVQRDFNKIRNDYDAGLATKQQVDQQEKLVNNASMDLASAQNKLAALDNTDSLASLQAQVASSQLSVQDAASALDNYNVTAPISGVLADLTVDVGTTVSSAGKAGQIQQTDPVKLKVDLTENAAALVKGKQELVYYPADRPDQKRKAKITFLSNTMNSQTKLFALELEASNTDAALKPGSRVMLQLTTEEEEQSVVVPSLSVVREGNETFVFILNGDHAEKRKITLGRVKDANQEVLEGLKPGEQLIVSGQHQLKDGQKVEVAKS</sequence>
<name>A0A4Q9DFH6_9BACL</name>
<accession>A0A4Q9DFH6</accession>
<evidence type="ECO:0000259" key="6">
    <source>
        <dbReference type="Pfam" id="PF25989"/>
    </source>
</evidence>
<feature type="chain" id="PRO_5039232446" evidence="3">
    <location>
        <begin position="28"/>
        <end position="413"/>
    </location>
</feature>
<dbReference type="Pfam" id="PF25917">
    <property type="entry name" value="BSH_RND"/>
    <property type="match status" value="1"/>
</dbReference>
<dbReference type="InterPro" id="IPR058637">
    <property type="entry name" value="YknX-like_C"/>
</dbReference>
<organism evidence="7 8">
    <name type="scientific">Paenibacillus thalictri</name>
    <dbReference type="NCBI Taxonomy" id="2527873"/>
    <lineage>
        <taxon>Bacteria</taxon>
        <taxon>Bacillati</taxon>
        <taxon>Bacillota</taxon>
        <taxon>Bacilli</taxon>
        <taxon>Bacillales</taxon>
        <taxon>Paenibacillaceae</taxon>
        <taxon>Paenibacillus</taxon>
    </lineage>
</organism>
<dbReference type="GO" id="GO:1990281">
    <property type="term" value="C:efflux pump complex"/>
    <property type="evidence" value="ECO:0007669"/>
    <property type="project" value="TreeGrafter"/>
</dbReference>
<keyword evidence="8" id="KW-1185">Reference proteome</keyword>
<dbReference type="OrthoDB" id="1633529at2"/>
<evidence type="ECO:0000313" key="7">
    <source>
        <dbReference type="EMBL" id="TBL70783.1"/>
    </source>
</evidence>
<dbReference type="Pfam" id="PF25954">
    <property type="entry name" value="Beta-barrel_RND_2"/>
    <property type="match status" value="1"/>
</dbReference>
<gene>
    <name evidence="7" type="ORF">EYB31_32710</name>
</gene>
<feature type="coiled-coil region" evidence="2">
    <location>
        <begin position="126"/>
        <end position="198"/>
    </location>
</feature>
<dbReference type="InterPro" id="IPR058792">
    <property type="entry name" value="Beta-barrel_RND_2"/>
</dbReference>
<feature type="domain" description="Multidrug resistance protein MdtA-like barrel-sandwich hybrid" evidence="4">
    <location>
        <begin position="67"/>
        <end position="253"/>
    </location>
</feature>
<dbReference type="SUPFAM" id="SSF111369">
    <property type="entry name" value="HlyD-like secretion proteins"/>
    <property type="match status" value="2"/>
</dbReference>
<keyword evidence="2" id="KW-0175">Coiled coil</keyword>
<dbReference type="PROSITE" id="PS51257">
    <property type="entry name" value="PROKAR_LIPOPROTEIN"/>
    <property type="match status" value="1"/>
</dbReference>
<dbReference type="Gene3D" id="2.40.50.100">
    <property type="match status" value="1"/>
</dbReference>
<evidence type="ECO:0000259" key="4">
    <source>
        <dbReference type="Pfam" id="PF25917"/>
    </source>
</evidence>
<dbReference type="Gene3D" id="2.40.30.170">
    <property type="match status" value="1"/>
</dbReference>
<feature type="signal peptide" evidence="3">
    <location>
        <begin position="1"/>
        <end position="27"/>
    </location>
</feature>
<comment type="caution">
    <text evidence="7">The sequence shown here is derived from an EMBL/GenBank/DDBJ whole genome shotgun (WGS) entry which is preliminary data.</text>
</comment>
<dbReference type="InterPro" id="IPR058625">
    <property type="entry name" value="MdtA-like_BSH"/>
</dbReference>
<protein>
    <submittedName>
        <fullName evidence="7">Efflux RND transporter periplasmic adaptor subunit</fullName>
    </submittedName>
</protein>
<evidence type="ECO:0000256" key="2">
    <source>
        <dbReference type="SAM" id="Coils"/>
    </source>
</evidence>
<dbReference type="Proteomes" id="UP000293142">
    <property type="component" value="Unassembled WGS sequence"/>
</dbReference>
<dbReference type="GO" id="GO:0015562">
    <property type="term" value="F:efflux transmembrane transporter activity"/>
    <property type="evidence" value="ECO:0007669"/>
    <property type="project" value="TreeGrafter"/>
</dbReference>
<evidence type="ECO:0000313" key="8">
    <source>
        <dbReference type="Proteomes" id="UP000293142"/>
    </source>
</evidence>
<dbReference type="AlphaFoldDB" id="A0A4Q9DFH6"/>
<evidence type="ECO:0000256" key="3">
    <source>
        <dbReference type="SAM" id="SignalP"/>
    </source>
</evidence>
<dbReference type="Pfam" id="PF25989">
    <property type="entry name" value="YknX_C"/>
    <property type="match status" value="1"/>
</dbReference>
<keyword evidence="3" id="KW-0732">Signal</keyword>
<dbReference type="Gene3D" id="2.40.420.20">
    <property type="match status" value="1"/>
</dbReference>
<dbReference type="NCBIfam" id="TIGR01730">
    <property type="entry name" value="RND_mfp"/>
    <property type="match status" value="1"/>
</dbReference>
<feature type="domain" description="YknX-like C-terminal permuted SH3-like" evidence="6">
    <location>
        <begin position="343"/>
        <end position="410"/>
    </location>
</feature>
<dbReference type="RefSeq" id="WP_131017723.1">
    <property type="nucleotide sequence ID" value="NZ_SIRE01000030.1"/>
</dbReference>
<dbReference type="PANTHER" id="PTHR30469:SF15">
    <property type="entry name" value="HLYD FAMILY OF SECRETION PROTEINS"/>
    <property type="match status" value="1"/>
</dbReference>
<reference evidence="7 8" key="1">
    <citation type="submission" date="2019-02" db="EMBL/GenBank/DDBJ databases">
        <title>Paenibacillus sp. nov., isolated from surface-sterilized tissue of Thalictrum simplex L.</title>
        <authorList>
            <person name="Tuo L."/>
        </authorList>
    </citation>
    <scope>NUCLEOTIDE SEQUENCE [LARGE SCALE GENOMIC DNA]</scope>
    <source>
        <strain evidence="7 8">N2SHLJ1</strain>
    </source>
</reference>
<dbReference type="InterPro" id="IPR006143">
    <property type="entry name" value="RND_pump_MFP"/>
</dbReference>
<evidence type="ECO:0000256" key="1">
    <source>
        <dbReference type="ARBA" id="ARBA00009477"/>
    </source>
</evidence>
<dbReference type="EMBL" id="SIRE01000030">
    <property type="protein sequence ID" value="TBL70783.1"/>
    <property type="molecule type" value="Genomic_DNA"/>
</dbReference>
<dbReference type="Gene3D" id="1.10.287.470">
    <property type="entry name" value="Helix hairpin bin"/>
    <property type="match status" value="1"/>
</dbReference>
<comment type="similarity">
    <text evidence="1">Belongs to the membrane fusion protein (MFP) (TC 8.A.1) family.</text>
</comment>
<proteinExistence type="inferred from homology"/>
<feature type="domain" description="CusB-like beta-barrel" evidence="5">
    <location>
        <begin position="263"/>
        <end position="337"/>
    </location>
</feature>
<evidence type="ECO:0000259" key="5">
    <source>
        <dbReference type="Pfam" id="PF25954"/>
    </source>
</evidence>
<dbReference type="PANTHER" id="PTHR30469">
    <property type="entry name" value="MULTIDRUG RESISTANCE PROTEIN MDTA"/>
    <property type="match status" value="1"/>
</dbReference>